<feature type="region of interest" description="Disordered" evidence="3">
    <location>
        <begin position="103"/>
        <end position="287"/>
    </location>
</feature>
<feature type="compositionally biased region" description="Polar residues" evidence="3">
    <location>
        <begin position="132"/>
        <end position="164"/>
    </location>
</feature>
<reference evidence="5" key="2">
    <citation type="submission" date="2022-03" db="EMBL/GenBank/DDBJ databases">
        <title>Draft title - Genomic analysis of global carrot germplasm unveils the trajectory of domestication and the origin of high carotenoid orange carrot.</title>
        <authorList>
            <person name="Iorizzo M."/>
            <person name="Ellison S."/>
            <person name="Senalik D."/>
            <person name="Macko-Podgorni A."/>
            <person name="Grzebelus D."/>
            <person name="Bostan H."/>
            <person name="Rolling W."/>
            <person name="Curaba J."/>
            <person name="Simon P."/>
        </authorList>
    </citation>
    <scope>NUCLEOTIDE SEQUENCE</scope>
    <source>
        <tissue evidence="5">Leaf</tissue>
    </source>
</reference>
<feature type="compositionally biased region" description="Low complexity" evidence="3">
    <location>
        <begin position="103"/>
        <end position="131"/>
    </location>
</feature>
<dbReference type="GO" id="GO:0005737">
    <property type="term" value="C:cytoplasm"/>
    <property type="evidence" value="ECO:0007669"/>
    <property type="project" value="UniProtKB-ARBA"/>
</dbReference>
<dbReference type="InterPro" id="IPR036390">
    <property type="entry name" value="WH_DNA-bd_sf"/>
</dbReference>
<dbReference type="GO" id="GO:0003723">
    <property type="term" value="F:RNA binding"/>
    <property type="evidence" value="ECO:0007669"/>
    <property type="project" value="UniProtKB-UniRule"/>
</dbReference>
<feature type="compositionally biased region" description="Basic and acidic residues" evidence="3">
    <location>
        <begin position="226"/>
        <end position="246"/>
    </location>
</feature>
<feature type="compositionally biased region" description="Polar residues" evidence="3">
    <location>
        <begin position="247"/>
        <end position="267"/>
    </location>
</feature>
<dbReference type="SUPFAM" id="SSF46785">
    <property type="entry name" value="Winged helix' DNA-binding domain"/>
    <property type="match status" value="1"/>
</dbReference>
<dbReference type="Proteomes" id="UP000077755">
    <property type="component" value="Chromosome 3"/>
</dbReference>
<evidence type="ECO:0000256" key="2">
    <source>
        <dbReference type="PROSITE-ProRule" id="PRU00332"/>
    </source>
</evidence>
<dbReference type="InterPro" id="IPR036388">
    <property type="entry name" value="WH-like_DNA-bd_sf"/>
</dbReference>
<evidence type="ECO:0000259" key="4">
    <source>
        <dbReference type="PROSITE" id="PS50961"/>
    </source>
</evidence>
<evidence type="ECO:0000313" key="6">
    <source>
        <dbReference type="Proteomes" id="UP000077755"/>
    </source>
</evidence>
<feature type="region of interest" description="Disordered" evidence="3">
    <location>
        <begin position="1"/>
        <end position="58"/>
    </location>
</feature>
<reference evidence="5" key="1">
    <citation type="journal article" date="2016" name="Nat. Genet.">
        <title>A high-quality carrot genome assembly provides new insights into carotenoid accumulation and asterid genome evolution.</title>
        <authorList>
            <person name="Iorizzo M."/>
            <person name="Ellison S."/>
            <person name="Senalik D."/>
            <person name="Zeng P."/>
            <person name="Satapoomin P."/>
            <person name="Huang J."/>
            <person name="Bowman M."/>
            <person name="Iovene M."/>
            <person name="Sanseverino W."/>
            <person name="Cavagnaro P."/>
            <person name="Yildiz M."/>
            <person name="Macko-Podgorni A."/>
            <person name="Moranska E."/>
            <person name="Grzebelus E."/>
            <person name="Grzebelus D."/>
            <person name="Ashrafi H."/>
            <person name="Zheng Z."/>
            <person name="Cheng S."/>
            <person name="Spooner D."/>
            <person name="Van Deynze A."/>
            <person name="Simon P."/>
        </authorList>
    </citation>
    <scope>NUCLEOTIDE SEQUENCE</scope>
    <source>
        <tissue evidence="5">Leaf</tissue>
    </source>
</reference>
<feature type="compositionally biased region" description="Low complexity" evidence="3">
    <location>
        <begin position="7"/>
        <end position="22"/>
    </location>
</feature>
<evidence type="ECO:0000313" key="5">
    <source>
        <dbReference type="EMBL" id="WOG93833.1"/>
    </source>
</evidence>
<proteinExistence type="predicted"/>
<keyword evidence="1 2" id="KW-0694">RNA-binding</keyword>
<dbReference type="PROSITE" id="PS50961">
    <property type="entry name" value="HTH_LA"/>
    <property type="match status" value="1"/>
</dbReference>
<dbReference type="PANTHER" id="PTHR22792">
    <property type="entry name" value="LUPUS LA PROTEIN-RELATED"/>
    <property type="match status" value="1"/>
</dbReference>
<dbReference type="EMBL" id="CP093345">
    <property type="protein sequence ID" value="WOG93833.1"/>
    <property type="molecule type" value="Genomic_DNA"/>
</dbReference>
<dbReference type="CDD" id="cd07323">
    <property type="entry name" value="LAM"/>
    <property type="match status" value="1"/>
</dbReference>
<dbReference type="AlphaFoldDB" id="A0AAF0WSN4"/>
<organism evidence="5 6">
    <name type="scientific">Daucus carota subsp. sativus</name>
    <name type="common">Carrot</name>
    <dbReference type="NCBI Taxonomy" id="79200"/>
    <lineage>
        <taxon>Eukaryota</taxon>
        <taxon>Viridiplantae</taxon>
        <taxon>Streptophyta</taxon>
        <taxon>Embryophyta</taxon>
        <taxon>Tracheophyta</taxon>
        <taxon>Spermatophyta</taxon>
        <taxon>Magnoliopsida</taxon>
        <taxon>eudicotyledons</taxon>
        <taxon>Gunneridae</taxon>
        <taxon>Pentapetalae</taxon>
        <taxon>asterids</taxon>
        <taxon>campanulids</taxon>
        <taxon>Apiales</taxon>
        <taxon>Apiaceae</taxon>
        <taxon>Apioideae</taxon>
        <taxon>Scandiceae</taxon>
        <taxon>Daucinae</taxon>
        <taxon>Daucus</taxon>
        <taxon>Daucus sect. Daucus</taxon>
    </lineage>
</organism>
<dbReference type="SMART" id="SM00715">
    <property type="entry name" value="LA"/>
    <property type="match status" value="1"/>
</dbReference>
<evidence type="ECO:0000256" key="3">
    <source>
        <dbReference type="SAM" id="MobiDB-lite"/>
    </source>
</evidence>
<dbReference type="PANTHER" id="PTHR22792:SF132">
    <property type="entry name" value="LA-RELATED PROTEIN 1"/>
    <property type="match status" value="1"/>
</dbReference>
<dbReference type="Pfam" id="PF05383">
    <property type="entry name" value="La"/>
    <property type="match status" value="1"/>
</dbReference>
<feature type="region of interest" description="Disordered" evidence="3">
    <location>
        <begin position="473"/>
        <end position="502"/>
    </location>
</feature>
<keyword evidence="6" id="KW-1185">Reference proteome</keyword>
<feature type="domain" description="HTH La-type RNA-binding" evidence="4">
    <location>
        <begin position="335"/>
        <end position="424"/>
    </location>
</feature>
<feature type="compositionally biased region" description="Basic and acidic residues" evidence="3">
    <location>
        <begin position="483"/>
        <end position="495"/>
    </location>
</feature>
<gene>
    <name evidence="5" type="ORF">DCAR_0313120</name>
</gene>
<dbReference type="InterPro" id="IPR045180">
    <property type="entry name" value="La_dom_prot"/>
</dbReference>
<accession>A0AAF0WSN4</accession>
<dbReference type="FunFam" id="1.10.10.10:FF:000131">
    <property type="entry name" value="la-related protein 1B isoform X2"/>
    <property type="match status" value="1"/>
</dbReference>
<name>A0AAF0WSN4_DAUCS</name>
<protein>
    <recommendedName>
        <fullName evidence="4">HTH La-type RNA-binding domain-containing protein</fullName>
    </recommendedName>
</protein>
<dbReference type="InterPro" id="IPR006630">
    <property type="entry name" value="La_HTH"/>
</dbReference>
<evidence type="ECO:0000256" key="1">
    <source>
        <dbReference type="ARBA" id="ARBA00022884"/>
    </source>
</evidence>
<sequence length="502" mass="53783">MAAADTSLSSSSSSSVSMTSPSWTQQEEAPPVISVVIGGESGNQDNSNAGGLKQVWGKPVNVNGSSGGAAVLSAAVATVDVSSRASEAPAAGVVMDTHSWPALSKAPPKSASSDSVPTSHSGSGMGSISSSKQVIGNTSSPNSNVNHVTNTRQRSIKRGTNNGGFIQPSSPQPQAPAVEVLPGKPGITTGESSSHKEGGPKGGFGNDHQPQRSNSFNRRGGGGQHPRGDASYHHSSGGRRDQDRGNQDWNHTQQSYGSRDNYMQQQRGAHRGYPRGPHASPFIAPQPLPVRPYPNHMVFPTDVPQPVFYVQSPESLRGVVPIMPQVAAHPMYYPPIPDPQLHVKIMNQIEYYFSNENLVKDTFLRRNMDEQGWVPIKLIAGFKKVMNLTDNILLILNAVQASTVVEVQNDRIRKRNEWMKWIMPPGPFSPVSSPQARAKSGHDMLTGQFQGVTLDERSVHGHTDMFKKSLSGEFSSQLQHSGGEGDVHSGFEHKSSAGSLSK</sequence>
<dbReference type="KEGG" id="dcr:108214744"/>
<dbReference type="Gene3D" id="1.10.10.10">
    <property type="entry name" value="Winged helix-like DNA-binding domain superfamily/Winged helix DNA-binding domain"/>
    <property type="match status" value="1"/>
</dbReference>